<gene>
    <name evidence="1" type="ORF">BT96DRAFT_641753</name>
</gene>
<proteinExistence type="predicted"/>
<dbReference type="EMBL" id="ML769455">
    <property type="protein sequence ID" value="KAE9400533.1"/>
    <property type="molecule type" value="Genomic_DNA"/>
</dbReference>
<sequence>MADTLCSEEWTNITEADLPIPLDTPSGSTVTLRPILDNSSRFSLNRLKNFSRISVQRPKSFRLKVKARLRLPFIGNNDTCSLLDQFPAPPTSVLPTPITPTGYTWPSKPFVQEEQPVSAVEERGVGPLKSLSRALTRRIKSSKAKSVVVENTTVVLGAPRPNKPLPDPPVEQPKTYQLVDPVQLFPSPSPFLADLTVSARNSFIPPSPSWLSRNVHIDSSPETQAPSSPPPLPIPPRILVSDCSDTDTPLLSPLEPTAGWLEYPRQSFISVSRKSSEEQFDPYKPFSSSPQHLSSQCPLPPRVYPRPLRHHIPLPRRTLNLFLVHLSIN</sequence>
<reference evidence="1" key="1">
    <citation type="journal article" date="2019" name="Environ. Microbiol.">
        <title>Fungal ecological strategies reflected in gene transcription - a case study of two litter decomposers.</title>
        <authorList>
            <person name="Barbi F."/>
            <person name="Kohler A."/>
            <person name="Barry K."/>
            <person name="Baskaran P."/>
            <person name="Daum C."/>
            <person name="Fauchery L."/>
            <person name="Ihrmark K."/>
            <person name="Kuo A."/>
            <person name="LaButti K."/>
            <person name="Lipzen A."/>
            <person name="Morin E."/>
            <person name="Grigoriev I.V."/>
            <person name="Henrissat B."/>
            <person name="Lindahl B."/>
            <person name="Martin F."/>
        </authorList>
    </citation>
    <scope>NUCLEOTIDE SEQUENCE</scope>
    <source>
        <strain evidence="1">JB14</strain>
    </source>
</reference>
<protein>
    <submittedName>
        <fullName evidence="1">Uncharacterized protein</fullName>
    </submittedName>
</protein>
<dbReference type="OrthoDB" id="3064410at2759"/>
<evidence type="ECO:0000313" key="1">
    <source>
        <dbReference type="EMBL" id="KAE9400533.1"/>
    </source>
</evidence>
<name>A0A6A4HRE7_9AGAR</name>
<organism evidence="1 2">
    <name type="scientific">Gymnopus androsaceus JB14</name>
    <dbReference type="NCBI Taxonomy" id="1447944"/>
    <lineage>
        <taxon>Eukaryota</taxon>
        <taxon>Fungi</taxon>
        <taxon>Dikarya</taxon>
        <taxon>Basidiomycota</taxon>
        <taxon>Agaricomycotina</taxon>
        <taxon>Agaricomycetes</taxon>
        <taxon>Agaricomycetidae</taxon>
        <taxon>Agaricales</taxon>
        <taxon>Marasmiineae</taxon>
        <taxon>Omphalotaceae</taxon>
        <taxon>Gymnopus</taxon>
    </lineage>
</organism>
<keyword evidence="2" id="KW-1185">Reference proteome</keyword>
<dbReference type="AlphaFoldDB" id="A0A6A4HRE7"/>
<evidence type="ECO:0000313" key="2">
    <source>
        <dbReference type="Proteomes" id="UP000799118"/>
    </source>
</evidence>
<accession>A0A6A4HRE7</accession>
<dbReference type="Proteomes" id="UP000799118">
    <property type="component" value="Unassembled WGS sequence"/>
</dbReference>